<dbReference type="InterPro" id="IPR050736">
    <property type="entry name" value="Sensor_HK_Regulatory"/>
</dbReference>
<organism evidence="16 17">
    <name type="scientific">Hyalangium rubrum</name>
    <dbReference type="NCBI Taxonomy" id="3103134"/>
    <lineage>
        <taxon>Bacteria</taxon>
        <taxon>Pseudomonadati</taxon>
        <taxon>Myxococcota</taxon>
        <taxon>Myxococcia</taxon>
        <taxon>Myxococcales</taxon>
        <taxon>Cystobacterineae</taxon>
        <taxon>Archangiaceae</taxon>
        <taxon>Hyalangium</taxon>
    </lineage>
</organism>
<protein>
    <recommendedName>
        <fullName evidence="3">histidine kinase</fullName>
        <ecNumber evidence="3">2.7.13.3</ecNumber>
    </recommendedName>
</protein>
<dbReference type="CDD" id="cd00130">
    <property type="entry name" value="PAS"/>
    <property type="match status" value="1"/>
</dbReference>
<keyword evidence="17" id="KW-1185">Reference proteome</keyword>
<dbReference type="Gene3D" id="3.30.565.10">
    <property type="entry name" value="Histidine kinase-like ATPase, C-terminal domain"/>
    <property type="match status" value="1"/>
</dbReference>
<dbReference type="InterPro" id="IPR042240">
    <property type="entry name" value="CHASE_sf"/>
</dbReference>
<dbReference type="EC" id="2.7.13.3" evidence="3"/>
<dbReference type="SMART" id="SM00086">
    <property type="entry name" value="PAC"/>
    <property type="match status" value="1"/>
</dbReference>
<dbReference type="Gene3D" id="1.10.287.130">
    <property type="match status" value="1"/>
</dbReference>
<dbReference type="InterPro" id="IPR003594">
    <property type="entry name" value="HATPase_dom"/>
</dbReference>
<feature type="transmembrane region" description="Helical" evidence="11">
    <location>
        <begin position="310"/>
        <end position="334"/>
    </location>
</feature>
<evidence type="ECO:0000256" key="4">
    <source>
        <dbReference type="ARBA" id="ARBA00022553"/>
    </source>
</evidence>
<keyword evidence="10 11" id="KW-0472">Membrane</keyword>
<evidence type="ECO:0000256" key="10">
    <source>
        <dbReference type="ARBA" id="ARBA00023136"/>
    </source>
</evidence>
<keyword evidence="6 11" id="KW-0812">Transmembrane</keyword>
<keyword evidence="9" id="KW-0902">Two-component regulatory system</keyword>
<feature type="domain" description="CHASE" evidence="15">
    <location>
        <begin position="77"/>
        <end position="298"/>
    </location>
</feature>
<dbReference type="SUPFAM" id="SSF55785">
    <property type="entry name" value="PYP-like sensor domain (PAS domain)"/>
    <property type="match status" value="2"/>
</dbReference>
<evidence type="ECO:0000259" key="15">
    <source>
        <dbReference type="PROSITE" id="PS50839"/>
    </source>
</evidence>
<dbReference type="Pfam" id="PF03924">
    <property type="entry name" value="CHASE"/>
    <property type="match status" value="1"/>
</dbReference>
<keyword evidence="7" id="KW-0418">Kinase</keyword>
<dbReference type="PROSITE" id="PS50839">
    <property type="entry name" value="CHASE"/>
    <property type="match status" value="1"/>
</dbReference>
<dbReference type="CDD" id="cd00082">
    <property type="entry name" value="HisKA"/>
    <property type="match status" value="1"/>
</dbReference>
<dbReference type="Pfam" id="PF08448">
    <property type="entry name" value="PAS_4"/>
    <property type="match status" value="2"/>
</dbReference>
<evidence type="ECO:0000256" key="1">
    <source>
        <dbReference type="ARBA" id="ARBA00000085"/>
    </source>
</evidence>
<dbReference type="InterPro" id="IPR003661">
    <property type="entry name" value="HisK_dim/P_dom"/>
</dbReference>
<dbReference type="PANTHER" id="PTHR43711">
    <property type="entry name" value="TWO-COMPONENT HISTIDINE KINASE"/>
    <property type="match status" value="1"/>
</dbReference>
<evidence type="ECO:0000259" key="13">
    <source>
        <dbReference type="PROSITE" id="PS50112"/>
    </source>
</evidence>
<comment type="catalytic activity">
    <reaction evidence="1">
        <text>ATP + protein L-histidine = ADP + protein N-phospho-L-histidine.</text>
        <dbReference type="EC" id="2.7.13.3"/>
    </reaction>
</comment>
<dbReference type="PROSITE" id="PS50112">
    <property type="entry name" value="PAS"/>
    <property type="match status" value="1"/>
</dbReference>
<evidence type="ECO:0000256" key="3">
    <source>
        <dbReference type="ARBA" id="ARBA00012438"/>
    </source>
</evidence>
<dbReference type="InterPro" id="IPR004358">
    <property type="entry name" value="Sig_transdc_His_kin-like_C"/>
</dbReference>
<dbReference type="Proteomes" id="UP001291309">
    <property type="component" value="Unassembled WGS sequence"/>
</dbReference>
<dbReference type="EMBL" id="JAXIVS010000002">
    <property type="protein sequence ID" value="MDY7225951.1"/>
    <property type="molecule type" value="Genomic_DNA"/>
</dbReference>
<feature type="domain" description="PAS" evidence="13">
    <location>
        <begin position="502"/>
        <end position="572"/>
    </location>
</feature>
<dbReference type="CDD" id="cd00075">
    <property type="entry name" value="HATPase"/>
    <property type="match status" value="1"/>
</dbReference>
<dbReference type="InterPro" id="IPR000700">
    <property type="entry name" value="PAS-assoc_C"/>
</dbReference>
<dbReference type="InterPro" id="IPR036890">
    <property type="entry name" value="HATPase_C_sf"/>
</dbReference>
<dbReference type="InterPro" id="IPR005467">
    <property type="entry name" value="His_kinase_dom"/>
</dbReference>
<dbReference type="Gene3D" id="3.30.450.20">
    <property type="entry name" value="PAS domain"/>
    <property type="match status" value="2"/>
</dbReference>
<proteinExistence type="predicted"/>
<keyword evidence="8 11" id="KW-1133">Transmembrane helix</keyword>
<dbReference type="InterPro" id="IPR000014">
    <property type="entry name" value="PAS"/>
</dbReference>
<reference evidence="16 17" key="1">
    <citation type="submission" date="2023-12" db="EMBL/GenBank/DDBJ databases">
        <title>the genome sequence of Hyalangium sp. s54d21.</title>
        <authorList>
            <person name="Zhang X."/>
        </authorList>
    </citation>
    <scope>NUCLEOTIDE SEQUENCE [LARGE SCALE GENOMIC DNA]</scope>
    <source>
        <strain evidence="17">s54d21</strain>
    </source>
</reference>
<gene>
    <name evidence="16" type="ORF">SYV04_06135</name>
</gene>
<feature type="domain" description="PAC" evidence="14">
    <location>
        <begin position="574"/>
        <end position="626"/>
    </location>
</feature>
<dbReference type="SMART" id="SM00388">
    <property type="entry name" value="HisKA"/>
    <property type="match status" value="1"/>
</dbReference>
<evidence type="ECO:0000313" key="16">
    <source>
        <dbReference type="EMBL" id="MDY7225951.1"/>
    </source>
</evidence>
<dbReference type="PROSITE" id="PS50109">
    <property type="entry name" value="HIS_KIN"/>
    <property type="match status" value="1"/>
</dbReference>
<evidence type="ECO:0000256" key="2">
    <source>
        <dbReference type="ARBA" id="ARBA00004370"/>
    </source>
</evidence>
<evidence type="ECO:0000256" key="11">
    <source>
        <dbReference type="SAM" id="Phobius"/>
    </source>
</evidence>
<evidence type="ECO:0000313" key="17">
    <source>
        <dbReference type="Proteomes" id="UP001291309"/>
    </source>
</evidence>
<feature type="domain" description="Histidine kinase" evidence="12">
    <location>
        <begin position="637"/>
        <end position="856"/>
    </location>
</feature>
<dbReference type="PANTHER" id="PTHR43711:SF1">
    <property type="entry name" value="HISTIDINE KINASE 1"/>
    <property type="match status" value="1"/>
</dbReference>
<comment type="caution">
    <text evidence="16">The sequence shown here is derived from an EMBL/GenBank/DDBJ whole genome shotgun (WGS) entry which is preliminary data.</text>
</comment>
<evidence type="ECO:0000256" key="5">
    <source>
        <dbReference type="ARBA" id="ARBA00022679"/>
    </source>
</evidence>
<dbReference type="InterPro" id="IPR006189">
    <property type="entry name" value="CHASE_dom"/>
</dbReference>
<dbReference type="InterPro" id="IPR013656">
    <property type="entry name" value="PAS_4"/>
</dbReference>
<keyword evidence="5" id="KW-0808">Transferase</keyword>
<dbReference type="NCBIfam" id="TIGR00229">
    <property type="entry name" value="sensory_box"/>
    <property type="match status" value="1"/>
</dbReference>
<evidence type="ECO:0000256" key="6">
    <source>
        <dbReference type="ARBA" id="ARBA00022692"/>
    </source>
</evidence>
<dbReference type="PRINTS" id="PR00344">
    <property type="entry name" value="BCTRLSENSOR"/>
</dbReference>
<sequence length="859" mass="96356">MNVALPSISRRSTLAPFAVLGFCLVLTAASTVLFRATARARDSARFDNLVRMTEERIIGHLDSDVTLLRGAAGFFAASQEVTPEEFHLYVERLDLKRHDPGVQGIGFTRRIPRADKDAWVARIQAGGQPTFRLWPEEPREEYHAIVYLEPRDARNQAALGYDMFTEPTRREAMERAWRSGSPALSGRVILQQEIDPLKQAGFLLYVPVYLGGKVPPTEAERLATLEGFVYSPFRAGDLFNGIFQKEPLPRVAFRVFDGTAARPEHLLYDSMPQAERFDPPAFTTTLAMEVAGRPWTLTFASQARFEQTLLLPWVPAVGVVGVLLSLMAYAVAWFQVSARQRAESDEAERAQLLAREQAAHARAEAQRTYLHELFMQAPALIIILRGPQHVFEFANAAYQEAVGHRELDGKPLQEVVPDISPEFLSVFDDTYRTGEPRFGQEVRVPIAYANEQPEEKYWNLVWQPRRNPQGTVDGVLMFAFEVTEQVRARQEAETSREEARRSAARLQTITDTLPALVAYVDQEERYRFANQAYEPWFGLKPEQILGRKLVEVLGEPGYSQVKDNVHRALAGETIRYESHFTQPDGRKLFIQSNSIPDRDAQGRVRGYVGLILDITERKRAEEAVRNAVRLRDEFLSVASHELKTPLTPLSLKLQSLAREAEAEPDSPFVRKVRSHVEAGRKQIKRLSDLIGDLLDVSRITSGQLKLRSEPVDFAAVARDVVSRLEPEATRVESPLTVEAPESLVGNSDRMRLEQVVENLLTNAIKYGAGKPIHVRLVAQAERVVLTVKDEGIGIAPEHQGRIFERFERAVSERNYGGLGLGLYITRTILESLGGTIRVQSEPGQGALFTAEFPLGPSAP</sequence>
<dbReference type="Pfam" id="PF02518">
    <property type="entry name" value="HATPase_c"/>
    <property type="match status" value="1"/>
</dbReference>
<dbReference type="InterPro" id="IPR035965">
    <property type="entry name" value="PAS-like_dom_sf"/>
</dbReference>
<comment type="subcellular location">
    <subcellularLocation>
        <location evidence="2">Membrane</location>
    </subcellularLocation>
</comment>
<keyword evidence="4" id="KW-0597">Phosphoprotein</keyword>
<evidence type="ECO:0000259" key="12">
    <source>
        <dbReference type="PROSITE" id="PS50109"/>
    </source>
</evidence>
<dbReference type="SMART" id="SM00091">
    <property type="entry name" value="PAS"/>
    <property type="match status" value="2"/>
</dbReference>
<dbReference type="SMART" id="SM01079">
    <property type="entry name" value="CHASE"/>
    <property type="match status" value="1"/>
</dbReference>
<evidence type="ECO:0000256" key="8">
    <source>
        <dbReference type="ARBA" id="ARBA00022989"/>
    </source>
</evidence>
<dbReference type="SMART" id="SM00387">
    <property type="entry name" value="HATPase_c"/>
    <property type="match status" value="1"/>
</dbReference>
<dbReference type="Pfam" id="PF00512">
    <property type="entry name" value="HisKA"/>
    <property type="match status" value="1"/>
</dbReference>
<name>A0ABU5GXM8_9BACT</name>
<dbReference type="Gene3D" id="3.30.450.350">
    <property type="entry name" value="CHASE domain"/>
    <property type="match status" value="1"/>
</dbReference>
<dbReference type="SUPFAM" id="SSF55874">
    <property type="entry name" value="ATPase domain of HSP90 chaperone/DNA topoisomerase II/histidine kinase"/>
    <property type="match status" value="1"/>
</dbReference>
<evidence type="ECO:0000259" key="14">
    <source>
        <dbReference type="PROSITE" id="PS50113"/>
    </source>
</evidence>
<evidence type="ECO:0000256" key="7">
    <source>
        <dbReference type="ARBA" id="ARBA00022777"/>
    </source>
</evidence>
<accession>A0ABU5GXM8</accession>
<dbReference type="InterPro" id="IPR001610">
    <property type="entry name" value="PAC"/>
</dbReference>
<dbReference type="PROSITE" id="PS50113">
    <property type="entry name" value="PAC"/>
    <property type="match status" value="1"/>
</dbReference>
<dbReference type="RefSeq" id="WP_321544673.1">
    <property type="nucleotide sequence ID" value="NZ_JAXIVS010000002.1"/>
</dbReference>
<dbReference type="SUPFAM" id="SSF47384">
    <property type="entry name" value="Homodimeric domain of signal transducing histidine kinase"/>
    <property type="match status" value="1"/>
</dbReference>
<dbReference type="InterPro" id="IPR036097">
    <property type="entry name" value="HisK_dim/P_sf"/>
</dbReference>
<evidence type="ECO:0000256" key="9">
    <source>
        <dbReference type="ARBA" id="ARBA00023012"/>
    </source>
</evidence>